<feature type="region of interest" description="Disordered" evidence="1">
    <location>
        <begin position="1"/>
        <end position="26"/>
    </location>
</feature>
<proteinExistence type="predicted"/>
<accession>A0A1G4WK29</accession>
<reference evidence="3" key="1">
    <citation type="submission" date="2016-10" db="EMBL/GenBank/DDBJ databases">
        <authorList>
            <person name="Varghese N."/>
            <person name="Submissions S."/>
        </authorList>
    </citation>
    <scope>NUCLEOTIDE SEQUENCE [LARGE SCALE GENOMIC DNA]</scope>
    <source>
        <strain evidence="3">UNC267MFSha1.1M11</strain>
    </source>
</reference>
<dbReference type="EMBL" id="FMUB01000007">
    <property type="protein sequence ID" value="SCX24440.1"/>
    <property type="molecule type" value="Genomic_DNA"/>
</dbReference>
<sequence>MESRDEVEDVQKPEDDHYRARGDESRATRRWWRWAMFIRGRRFVWTQQAIVVFTVPASTVEAAANTDNDQCHTAGGEQGCADSSADPRSADTLGEHVLRHHMFP</sequence>
<dbReference type="STRING" id="1502745.SAMN02799620_03687"/>
<feature type="region of interest" description="Disordered" evidence="1">
    <location>
        <begin position="68"/>
        <end position="92"/>
    </location>
</feature>
<evidence type="ECO:0000313" key="3">
    <source>
        <dbReference type="Proteomes" id="UP000199707"/>
    </source>
</evidence>
<protein>
    <submittedName>
        <fullName evidence="2">Uncharacterized protein</fullName>
    </submittedName>
</protein>
<dbReference type="AlphaFoldDB" id="A0A1G4WK29"/>
<name>A0A1G4WK29_9MYCO</name>
<dbReference type="Proteomes" id="UP000199707">
    <property type="component" value="Unassembled WGS sequence"/>
</dbReference>
<organism evidence="2 3">
    <name type="scientific">Mycolicibacterium fluoranthenivorans</name>
    <dbReference type="NCBI Taxonomy" id="258505"/>
    <lineage>
        <taxon>Bacteria</taxon>
        <taxon>Bacillati</taxon>
        <taxon>Actinomycetota</taxon>
        <taxon>Actinomycetes</taxon>
        <taxon>Mycobacteriales</taxon>
        <taxon>Mycobacteriaceae</taxon>
        <taxon>Mycolicibacterium</taxon>
    </lineage>
</organism>
<evidence type="ECO:0000256" key="1">
    <source>
        <dbReference type="SAM" id="MobiDB-lite"/>
    </source>
</evidence>
<evidence type="ECO:0000313" key="2">
    <source>
        <dbReference type="EMBL" id="SCX24440.1"/>
    </source>
</evidence>
<gene>
    <name evidence="2" type="ORF">SAMN02799620_03687</name>
</gene>